<geneLocation type="plastid" evidence="1"/>
<protein>
    <submittedName>
        <fullName evidence="1">Uncharacterized protein</fullName>
    </submittedName>
</protein>
<dbReference type="EMBL" id="MH281626">
    <property type="protein sequence ID" value="AYR05676.1"/>
    <property type="molecule type" value="Genomic_DNA"/>
</dbReference>
<evidence type="ECO:0000313" key="1">
    <source>
        <dbReference type="EMBL" id="AYR05676.1"/>
    </source>
</evidence>
<proteinExistence type="predicted"/>
<sequence length="165" mass="20136">MSINEKLHSLLISLEALDLYTADNIYISNNYKKQNITKSKYKYYIIKKKLYSIQEILFFIHIINYIIKNKHLQEKVKDILVDYSYFYPNQINMLSLNTKKYLDRFIHKYKIYYKSKNSINMNIKYNQCQELYNYGITSLYILNKFLSKDGTYILYKYLKINQFIL</sequence>
<keyword evidence="1" id="KW-0934">Plastid</keyword>
<dbReference type="RefSeq" id="YP_009541667.1">
    <property type="nucleotide sequence ID" value="NC_039977.1"/>
</dbReference>
<accession>A0A3G3MFT1</accession>
<organism evidence="1">
    <name type="scientific">Synarthrophyton chejuense</name>
    <dbReference type="NCBI Taxonomy" id="2485825"/>
    <lineage>
        <taxon>Eukaryota</taxon>
        <taxon>Rhodophyta</taxon>
        <taxon>Florideophyceae</taxon>
        <taxon>Corallinophycidae</taxon>
        <taxon>Hapalidiales</taxon>
        <taxon>Hapalidiaceae</taxon>
        <taxon>Melobesioideae</taxon>
        <taxon>Synarthrophyton</taxon>
    </lineage>
</organism>
<gene>
    <name evidence="1" type="primary">orf160</name>
</gene>
<name>A0A3G3MFT1_9FLOR</name>
<dbReference type="GeneID" id="38463406"/>
<dbReference type="AlphaFoldDB" id="A0A3G3MFT1"/>
<reference evidence="1" key="1">
    <citation type="journal article" date="2018" name="Genome Biol. Evol.">
        <title>Mitochondrial and Plastid Genomes from Coralline Red Algae Provide Insights into the Incongruent Evolutionary Histories of Organelles.</title>
        <authorList>
            <person name="Lee J."/>
            <person name="Song H.J."/>
            <person name="In Park S."/>
            <person name="Lee Y.M."/>
            <person name="Jeong S.Y."/>
            <person name="Oh Cho T."/>
            <person name="Kim J.H."/>
            <person name="Choi H.G."/>
            <person name="Choi C.G."/>
            <person name="Nelson W.A."/>
            <person name="Fredericq S."/>
            <person name="Bhattacharya D."/>
            <person name="Su Yoon H."/>
        </authorList>
    </citation>
    <scope>NUCLEOTIDE SEQUENCE</scope>
</reference>